<dbReference type="Pfam" id="PF19435">
    <property type="entry name" value="IntS14_b-barrel"/>
    <property type="match status" value="1"/>
</dbReference>
<dbReference type="EMBL" id="GDHC01001870">
    <property type="protein sequence ID" value="JAQ16759.1"/>
    <property type="molecule type" value="Transcribed_RNA"/>
</dbReference>
<evidence type="ECO:0000259" key="5">
    <source>
        <dbReference type="Pfam" id="PF20504"/>
    </source>
</evidence>
<keyword evidence="2" id="KW-0539">Nucleus</keyword>
<dbReference type="GO" id="GO:0034472">
    <property type="term" value="P:snRNA 3'-end processing"/>
    <property type="evidence" value="ECO:0007669"/>
    <property type="project" value="TreeGrafter"/>
</dbReference>
<dbReference type="Pfam" id="PF20504">
    <property type="entry name" value="IntS14_C"/>
    <property type="match status" value="1"/>
</dbReference>
<dbReference type="SUPFAM" id="SSF53300">
    <property type="entry name" value="vWA-like"/>
    <property type="match status" value="1"/>
</dbReference>
<organism evidence="6">
    <name type="scientific">Lygus hesperus</name>
    <name type="common">Western plant bug</name>
    <dbReference type="NCBI Taxonomy" id="30085"/>
    <lineage>
        <taxon>Eukaryota</taxon>
        <taxon>Metazoa</taxon>
        <taxon>Ecdysozoa</taxon>
        <taxon>Arthropoda</taxon>
        <taxon>Hexapoda</taxon>
        <taxon>Insecta</taxon>
        <taxon>Pterygota</taxon>
        <taxon>Neoptera</taxon>
        <taxon>Paraneoptera</taxon>
        <taxon>Hemiptera</taxon>
        <taxon>Heteroptera</taxon>
        <taxon>Panheteroptera</taxon>
        <taxon>Cimicomorpha</taxon>
        <taxon>Miridae</taxon>
        <taxon>Mirini</taxon>
        <taxon>Lygus</taxon>
    </lineage>
</organism>
<proteinExistence type="predicted"/>
<dbReference type="InterPro" id="IPR039841">
    <property type="entry name" value="INTS14"/>
</dbReference>
<reference evidence="7" key="3">
    <citation type="journal article" date="2016" name="Gigascience">
        <title>De novo construction of an expanded transcriptome assembly for the western tarnished plant bug, Lygus hesperus.</title>
        <authorList>
            <person name="Tassone E.E."/>
            <person name="Geib S.M."/>
            <person name="Hall B."/>
            <person name="Fabrick J.A."/>
            <person name="Brent C.S."/>
            <person name="Hull J.J."/>
        </authorList>
    </citation>
    <scope>NUCLEOTIDE SEQUENCE</scope>
</reference>
<protein>
    <submittedName>
        <fullName evidence="7">UPF0464 protein C15orf44</fullName>
    </submittedName>
</protein>
<evidence type="ECO:0000259" key="4">
    <source>
        <dbReference type="Pfam" id="PF19435"/>
    </source>
</evidence>
<dbReference type="InterPro" id="IPR036465">
    <property type="entry name" value="vWFA_dom_sf"/>
</dbReference>
<evidence type="ECO:0000313" key="7">
    <source>
        <dbReference type="EMBL" id="JAQ16759.1"/>
    </source>
</evidence>
<dbReference type="InterPro" id="IPR046471">
    <property type="entry name" value="IntS14_C"/>
</dbReference>
<accession>A0A0A9X9Q6</accession>
<dbReference type="AlphaFoldDB" id="A0A0A9X9Q6"/>
<feature type="region of interest" description="Disordered" evidence="3">
    <location>
        <begin position="259"/>
        <end position="282"/>
    </location>
</feature>
<feature type="domain" description="Integrator complex subunit 14 C-terminal" evidence="5">
    <location>
        <begin position="378"/>
        <end position="479"/>
    </location>
</feature>
<dbReference type="EMBL" id="GBHO01026900">
    <property type="protein sequence ID" value="JAG16704.1"/>
    <property type="molecule type" value="Transcribed_RNA"/>
</dbReference>
<dbReference type="InterPro" id="IPR045814">
    <property type="entry name" value="IntS14_b-barrel"/>
</dbReference>
<evidence type="ECO:0000256" key="3">
    <source>
        <dbReference type="SAM" id="MobiDB-lite"/>
    </source>
</evidence>
<evidence type="ECO:0000256" key="1">
    <source>
        <dbReference type="ARBA" id="ARBA00004123"/>
    </source>
</evidence>
<gene>
    <name evidence="7" type="primary">RCJMB04_13l3_0</name>
    <name evidence="8" type="synonym">RCJMB04_13l3_1</name>
    <name evidence="6" type="ORF">CM83_6383</name>
    <name evidence="7" type="ORF">g.12011</name>
    <name evidence="8" type="ORF">g.12013</name>
</gene>
<dbReference type="GO" id="GO:0032039">
    <property type="term" value="C:integrator complex"/>
    <property type="evidence" value="ECO:0007669"/>
    <property type="project" value="InterPro"/>
</dbReference>
<evidence type="ECO:0000256" key="2">
    <source>
        <dbReference type="ARBA" id="ARBA00023242"/>
    </source>
</evidence>
<comment type="subcellular location">
    <subcellularLocation>
        <location evidence="1">Nucleus</location>
    </subcellularLocation>
</comment>
<reference evidence="6" key="2">
    <citation type="submission" date="2014-07" db="EMBL/GenBank/DDBJ databases">
        <authorList>
            <person name="Hull J."/>
        </authorList>
    </citation>
    <scope>NUCLEOTIDE SEQUENCE</scope>
</reference>
<dbReference type="PANTHER" id="PTHR13532">
    <property type="match status" value="1"/>
</dbReference>
<evidence type="ECO:0000313" key="6">
    <source>
        <dbReference type="EMBL" id="JAG16704.1"/>
    </source>
</evidence>
<sequence length="479" mass="53148">MPTVILLETTYSMNTNVRKFSVEPYKPLQAAVTGLHGLLDHIGHSSRLEFVSLVTYSSQLEVLVAFTRELDVIKTELLNIKLSDKFNLIEALKGVEKLILMEWGSGIPCNVILVVQDNFVNMNSLCLPFSFPGNLFICSLGPEVLRNPLLPVTDENSVNFNIHLMQPEVPVSSHGVIQMFVKLGEKHYASWSGNLVCGNLSSKITLSPNPEPCFKVTDFEYNTYTVDNNLEICGFVELKHLGSPAAVSRHLVLPYTPPSPYHNKGHGSRHPSYSGEGEDESLDEGHTPSFCVLLHGALKVENMAALCQVGNDWYGVLFSWADSKKKSNLMLSFLEPGRESIPWLGDLNALHIPLEAPPDDEAFPAKPADKKSYSQNGVAWIRQAGIQSDIQKILRHARKIPEKTQQFYKELNRVRRAAICLGFLSLIDGLAAILDRECTLLPSSTHPACAIQLTHAAQALRESSSKDHKYSIAPMKMSF</sequence>
<dbReference type="EMBL" id="GDHC01001527">
    <property type="protein sequence ID" value="JAQ17102.1"/>
    <property type="molecule type" value="Transcribed_RNA"/>
</dbReference>
<feature type="domain" description="Integrator complex subunit 14 beta-barrel" evidence="4">
    <location>
        <begin position="188"/>
        <end position="337"/>
    </location>
</feature>
<name>A0A0A9X9Q6_LYGHE</name>
<dbReference type="PANTHER" id="PTHR13532:SF3">
    <property type="entry name" value="INTEGRATOR COMPLEX SUBUNIT 14"/>
    <property type="match status" value="1"/>
</dbReference>
<reference evidence="6" key="1">
    <citation type="journal article" date="2014" name="PLoS ONE">
        <title>Transcriptome-Based Identification of ABC Transporters in the Western Tarnished Plant Bug Lygus hesperus.</title>
        <authorList>
            <person name="Hull J.J."/>
            <person name="Chaney K."/>
            <person name="Geib S.M."/>
            <person name="Fabrick J.A."/>
            <person name="Brent C.S."/>
            <person name="Walsh D."/>
            <person name="Lavine L.C."/>
        </authorList>
    </citation>
    <scope>NUCLEOTIDE SEQUENCE</scope>
</reference>
<evidence type="ECO:0000313" key="8">
    <source>
        <dbReference type="EMBL" id="JAQ17102.1"/>
    </source>
</evidence>